<dbReference type="RefSeq" id="WP_075125575.1">
    <property type="nucleotide sequence ID" value="NZ_MSIE01000016.1"/>
</dbReference>
<dbReference type="OrthoDB" id="3637640at2"/>
<dbReference type="GO" id="GO:0016627">
    <property type="term" value="F:oxidoreductase activity, acting on the CH-CH group of donors"/>
    <property type="evidence" value="ECO:0007669"/>
    <property type="project" value="InterPro"/>
</dbReference>
<protein>
    <submittedName>
        <fullName evidence="1">Uncharacterized protein</fullName>
    </submittedName>
</protein>
<organism evidence="1 2">
    <name type="scientific">Actinophytocola xanthii</name>
    <dbReference type="NCBI Taxonomy" id="1912961"/>
    <lineage>
        <taxon>Bacteria</taxon>
        <taxon>Bacillati</taxon>
        <taxon>Actinomycetota</taxon>
        <taxon>Actinomycetes</taxon>
        <taxon>Pseudonocardiales</taxon>
        <taxon>Pseudonocardiaceae</taxon>
    </lineage>
</organism>
<dbReference type="Proteomes" id="UP000185596">
    <property type="component" value="Unassembled WGS sequence"/>
</dbReference>
<evidence type="ECO:0000313" key="2">
    <source>
        <dbReference type="Proteomes" id="UP000185596"/>
    </source>
</evidence>
<sequence>MTVRKARHGVLVGLSLLALVLPGVGYAGADTVAPGVRAPALASGSIGAVNIVVDGTPQAIPPIAECQTGANQQASTPGVGVTDFVEFAAGSTRCRASVVAWTTTATVTGGTFRLPGLRRYGGPLIRLASYRVTCAITTSGTEARFQFTGLNGFLAPSTVPRNHVVMIPGPAGSPPLARVTLNELVTPTPPDGSVRLNLMRIRLFPTTPSAAPATGDIVVGSVHCDPS</sequence>
<accession>A0A1Q8CT74</accession>
<proteinExistence type="predicted"/>
<dbReference type="NCBIfam" id="NF040603">
    <property type="entry name" value="choice_anch_P"/>
    <property type="match status" value="1"/>
</dbReference>
<keyword evidence="2" id="KW-1185">Reference proteome</keyword>
<dbReference type="InterPro" id="IPR009100">
    <property type="entry name" value="AcylCoA_DH/oxidase_NM_dom_sf"/>
</dbReference>
<comment type="caution">
    <text evidence="1">The sequence shown here is derived from an EMBL/GenBank/DDBJ whole genome shotgun (WGS) entry which is preliminary data.</text>
</comment>
<reference evidence="1 2" key="1">
    <citation type="submission" date="2016-12" db="EMBL/GenBank/DDBJ databases">
        <title>The draft genome sequence of Actinophytocola sp. 11-183.</title>
        <authorList>
            <person name="Wang W."/>
            <person name="Yuan L."/>
        </authorList>
    </citation>
    <scope>NUCLEOTIDE SEQUENCE [LARGE SCALE GENOMIC DNA]</scope>
    <source>
        <strain evidence="1 2">11-183</strain>
    </source>
</reference>
<dbReference type="STRING" id="1912961.BU204_11400"/>
<gene>
    <name evidence="1" type="ORF">BU204_11400</name>
</gene>
<dbReference type="AlphaFoldDB" id="A0A1Q8CT74"/>
<dbReference type="EMBL" id="MSIE01000016">
    <property type="protein sequence ID" value="OLF17524.1"/>
    <property type="molecule type" value="Genomic_DNA"/>
</dbReference>
<dbReference type="SUPFAM" id="SSF56645">
    <property type="entry name" value="Acyl-CoA dehydrogenase NM domain-like"/>
    <property type="match status" value="1"/>
</dbReference>
<evidence type="ECO:0000313" key="1">
    <source>
        <dbReference type="EMBL" id="OLF17524.1"/>
    </source>
</evidence>
<name>A0A1Q8CT74_9PSEU</name>